<dbReference type="RefSeq" id="XP_008609341.1">
    <property type="nucleotide sequence ID" value="XM_008611119.1"/>
</dbReference>
<protein>
    <submittedName>
        <fullName evidence="2">Uncharacterized protein</fullName>
    </submittedName>
</protein>
<dbReference type="AlphaFoldDB" id="T0QGT2"/>
<dbReference type="Proteomes" id="UP000030762">
    <property type="component" value="Unassembled WGS sequence"/>
</dbReference>
<dbReference type="GeneID" id="19946132"/>
<keyword evidence="1" id="KW-0175">Coiled coil</keyword>
<accession>T0QGT2</accession>
<dbReference type="InParanoid" id="T0QGT2"/>
<evidence type="ECO:0000313" key="3">
    <source>
        <dbReference type="Proteomes" id="UP000030762"/>
    </source>
</evidence>
<feature type="coiled-coil region" evidence="1">
    <location>
        <begin position="88"/>
        <end position="143"/>
    </location>
</feature>
<dbReference type="OrthoDB" id="127656at2759"/>
<dbReference type="OMA" id="MQGDLAM"/>
<organism evidence="2 3">
    <name type="scientific">Saprolegnia diclina (strain VS20)</name>
    <dbReference type="NCBI Taxonomy" id="1156394"/>
    <lineage>
        <taxon>Eukaryota</taxon>
        <taxon>Sar</taxon>
        <taxon>Stramenopiles</taxon>
        <taxon>Oomycota</taxon>
        <taxon>Saprolegniomycetes</taxon>
        <taxon>Saprolegniales</taxon>
        <taxon>Saprolegniaceae</taxon>
        <taxon>Saprolegnia</taxon>
    </lineage>
</organism>
<sequence length="431" mass="48518">MDKPRWSQGRAPTKMDDAKVKKLRKVEIPFSATAASQWKQLRQTVSAAHPEATARVAIAPVRIGDLCSEDKHKVGKLVRQLIKVSGENDAKRCELQDLSAKHADLQHRHQDLESKLNQALEVIQTYQSRVQGLQKKSEREQLQLEHALDALDRCHADMAAFKEEIARHGDASAHVEASHRHAAQQLRLDLDAARQELELEKSKHREIASQYDTMTKMLGTMEEEQERLHHSLEHSIDLSSLLNTTSTPDANVQRIVHMWKSRLEDALLTPGSPEKVAHRLFGAASRQDVGTQWEARGLLREIGCNTEDDEPCLRQEHLYKKQTPVLPPSLVDSEFYELSLFELVSALEEHSTEPRRSPQRALETAQRPRTKWANSYFDGLAPIGAGLTGDVGRVSQGPLSATELSIRDAVEADMQEMLSDASFVLCDLNRQ</sequence>
<reference evidence="2 3" key="1">
    <citation type="submission" date="2012-04" db="EMBL/GenBank/DDBJ databases">
        <title>The Genome Sequence of Saprolegnia declina VS20.</title>
        <authorList>
            <consortium name="The Broad Institute Genome Sequencing Platform"/>
            <person name="Russ C."/>
            <person name="Nusbaum C."/>
            <person name="Tyler B."/>
            <person name="van West P."/>
            <person name="Dieguez-Uribeondo J."/>
            <person name="de Bruijn I."/>
            <person name="Tripathy S."/>
            <person name="Jiang R."/>
            <person name="Young S.K."/>
            <person name="Zeng Q."/>
            <person name="Gargeya S."/>
            <person name="Fitzgerald M."/>
            <person name="Haas B."/>
            <person name="Abouelleil A."/>
            <person name="Alvarado L."/>
            <person name="Arachchi H.M."/>
            <person name="Berlin A."/>
            <person name="Chapman S.B."/>
            <person name="Goldberg J."/>
            <person name="Griggs A."/>
            <person name="Gujja S."/>
            <person name="Hansen M."/>
            <person name="Howarth C."/>
            <person name="Imamovic A."/>
            <person name="Larimer J."/>
            <person name="McCowen C."/>
            <person name="Montmayeur A."/>
            <person name="Murphy C."/>
            <person name="Neiman D."/>
            <person name="Pearson M."/>
            <person name="Priest M."/>
            <person name="Roberts A."/>
            <person name="Saif S."/>
            <person name="Shea T."/>
            <person name="Sisk P."/>
            <person name="Sykes S."/>
            <person name="Wortman J."/>
            <person name="Nusbaum C."/>
            <person name="Birren B."/>
        </authorList>
    </citation>
    <scope>NUCLEOTIDE SEQUENCE [LARGE SCALE GENOMIC DNA]</scope>
    <source>
        <strain evidence="2 3">VS20</strain>
    </source>
</reference>
<dbReference type="STRING" id="1156394.T0QGT2"/>
<gene>
    <name evidence="2" type="ORF">SDRG_05405</name>
</gene>
<keyword evidence="3" id="KW-1185">Reference proteome</keyword>
<evidence type="ECO:0000313" key="2">
    <source>
        <dbReference type="EMBL" id="EQC37179.1"/>
    </source>
</evidence>
<dbReference type="EMBL" id="JH767145">
    <property type="protein sequence ID" value="EQC37179.1"/>
    <property type="molecule type" value="Genomic_DNA"/>
</dbReference>
<feature type="coiled-coil region" evidence="1">
    <location>
        <begin position="183"/>
        <end position="210"/>
    </location>
</feature>
<dbReference type="VEuPathDB" id="FungiDB:SDRG_05405"/>
<evidence type="ECO:0000256" key="1">
    <source>
        <dbReference type="SAM" id="Coils"/>
    </source>
</evidence>
<proteinExistence type="predicted"/>
<name>T0QGT2_SAPDV</name>